<dbReference type="Proteomes" id="UP000245674">
    <property type="component" value="Unassembled WGS sequence"/>
</dbReference>
<protein>
    <recommendedName>
        <fullName evidence="5">Lipoprotein LpqN</fullName>
    </recommendedName>
</protein>
<evidence type="ECO:0000256" key="1">
    <source>
        <dbReference type="SAM" id="MobiDB-lite"/>
    </source>
</evidence>
<dbReference type="EMBL" id="QGDV01000005">
    <property type="protein sequence ID" value="PWJ64339.1"/>
    <property type="molecule type" value="Genomic_DNA"/>
</dbReference>
<feature type="chain" id="PRO_5046522832" description="Lipoprotein LpqN" evidence="2">
    <location>
        <begin position="29"/>
        <end position="233"/>
    </location>
</feature>
<evidence type="ECO:0000256" key="2">
    <source>
        <dbReference type="SAM" id="SignalP"/>
    </source>
</evidence>
<evidence type="ECO:0000313" key="4">
    <source>
        <dbReference type="Proteomes" id="UP000245674"/>
    </source>
</evidence>
<feature type="compositionally biased region" description="Low complexity" evidence="1">
    <location>
        <begin position="46"/>
        <end position="61"/>
    </location>
</feature>
<feature type="region of interest" description="Disordered" evidence="1">
    <location>
        <begin position="46"/>
        <end position="72"/>
    </location>
</feature>
<reference evidence="3 4" key="1">
    <citation type="submission" date="2018-03" db="EMBL/GenBank/DDBJ databases">
        <title>Genomic Encyclopedia of Type Strains, Phase III (KMG-III): the genomes of soil and plant-associated and newly described type strains.</title>
        <authorList>
            <person name="Whitman W."/>
        </authorList>
    </citation>
    <scope>NUCLEOTIDE SEQUENCE [LARGE SCALE GENOMIC DNA]</scope>
    <source>
        <strain evidence="3 4">VKM Ac-1602</strain>
    </source>
</reference>
<name>A0ABX5LDP5_9MICO</name>
<accession>A0ABX5LDP5</accession>
<dbReference type="PROSITE" id="PS51257">
    <property type="entry name" value="PROKAR_LIPOPROTEIN"/>
    <property type="match status" value="1"/>
</dbReference>
<gene>
    <name evidence="3" type="ORF">B0H03_105119</name>
</gene>
<proteinExistence type="predicted"/>
<evidence type="ECO:0000313" key="3">
    <source>
        <dbReference type="EMBL" id="PWJ64339.1"/>
    </source>
</evidence>
<keyword evidence="2" id="KW-0732">Signal</keyword>
<dbReference type="RefSeq" id="WP_127843857.1">
    <property type="nucleotide sequence ID" value="NZ_QGDV01000005.1"/>
</dbReference>
<sequence>MTIRPLARTLVVVATVLALASCASPGSASPGDETAAETAVTPSFSFPAAPAAPTPSASSATHGADDASTGAGPITFTDGAALHTTDELFWAMKMSTLSEHGFELDAAQSDIANGRWIFRAGDGSVLTALQQRVTDIDSTTTDEDATRQVLVASHIIDDPQPATLPRQGGGTIEALGGDRAPDADGRSVGAISRSFARTGINLSILAAAPSPARLTETLSVAAQGLEVGFQAGS</sequence>
<keyword evidence="4" id="KW-1185">Reference proteome</keyword>
<evidence type="ECO:0008006" key="5">
    <source>
        <dbReference type="Google" id="ProtNLM"/>
    </source>
</evidence>
<organism evidence="3 4">
    <name type="scientific">Rathayibacter iranicus NCPPB 2253 = VKM Ac-1602</name>
    <dbReference type="NCBI Taxonomy" id="1328868"/>
    <lineage>
        <taxon>Bacteria</taxon>
        <taxon>Bacillati</taxon>
        <taxon>Actinomycetota</taxon>
        <taxon>Actinomycetes</taxon>
        <taxon>Micrococcales</taxon>
        <taxon>Microbacteriaceae</taxon>
        <taxon>Rathayibacter</taxon>
    </lineage>
</organism>
<feature type="signal peptide" evidence="2">
    <location>
        <begin position="1"/>
        <end position="28"/>
    </location>
</feature>
<comment type="caution">
    <text evidence="3">The sequence shown here is derived from an EMBL/GenBank/DDBJ whole genome shotgun (WGS) entry which is preliminary data.</text>
</comment>